<feature type="transmembrane region" description="Helical" evidence="7">
    <location>
        <begin position="45"/>
        <end position="65"/>
    </location>
</feature>
<evidence type="ECO:0000259" key="8">
    <source>
        <dbReference type="Pfam" id="PF01061"/>
    </source>
</evidence>
<dbReference type="EMBL" id="GBRH01229505">
    <property type="protein sequence ID" value="JAD68390.1"/>
    <property type="molecule type" value="Transcribed_RNA"/>
</dbReference>
<keyword evidence="5 7" id="KW-1133">Transmembrane helix</keyword>
<feature type="transmembrane region" description="Helical" evidence="7">
    <location>
        <begin position="193"/>
        <end position="214"/>
    </location>
</feature>
<evidence type="ECO:0000313" key="9">
    <source>
        <dbReference type="EMBL" id="JAD68390.1"/>
    </source>
</evidence>
<proteinExistence type="inferred from homology"/>
<reference evidence="9" key="1">
    <citation type="submission" date="2014-09" db="EMBL/GenBank/DDBJ databases">
        <authorList>
            <person name="Magalhaes I.L.F."/>
            <person name="Oliveira U."/>
            <person name="Santos F.R."/>
            <person name="Vidigal T.H.D.A."/>
            <person name="Brescovit A.D."/>
            <person name="Santos A.J."/>
        </authorList>
    </citation>
    <scope>NUCLEOTIDE SEQUENCE</scope>
    <source>
        <tissue evidence="9">Shoot tissue taken approximately 20 cm above the soil surface</tissue>
    </source>
</reference>
<keyword evidence="3" id="KW-0813">Transport</keyword>
<sequence>MYTTALLTFMAIGGFPSFVEDIKVFRRERLSGHYGVAEFVISNTLSATPYLAIIAVIPGAMLYYLTGLTKSVDHFTYFVITLCMCCMLVESMMMIISAIVPDFLMGIIIGAGFQGVMMLNGGFFRLPNELPKPIWKYPCYYISFHKYAVQGFYKNEFMGLSFPSDQLVESNVTISGFQVLKDKLQVEMGYSKWVNLAILCGMMVLYRMIFFAIVKITEEMRQKSRGKRGCLR</sequence>
<dbReference type="InterPro" id="IPR052215">
    <property type="entry name" value="Plant_ABCG"/>
</dbReference>
<feature type="domain" description="ABC-2 type transporter transmembrane" evidence="8">
    <location>
        <begin position="4"/>
        <end position="157"/>
    </location>
</feature>
<dbReference type="InterPro" id="IPR013525">
    <property type="entry name" value="ABC2_TM"/>
</dbReference>
<comment type="subcellular location">
    <subcellularLocation>
        <location evidence="1">Membrane</location>
        <topology evidence="1">Multi-pass membrane protein</topology>
    </subcellularLocation>
</comment>
<evidence type="ECO:0000256" key="6">
    <source>
        <dbReference type="ARBA" id="ARBA00023136"/>
    </source>
</evidence>
<name>A0A0A9C4R5_ARUDO</name>
<reference evidence="9" key="2">
    <citation type="journal article" date="2015" name="Data Brief">
        <title>Shoot transcriptome of the giant reed, Arundo donax.</title>
        <authorList>
            <person name="Barrero R.A."/>
            <person name="Guerrero F.D."/>
            <person name="Moolhuijzen P."/>
            <person name="Goolsby J.A."/>
            <person name="Tidwell J."/>
            <person name="Bellgard S.E."/>
            <person name="Bellgard M.I."/>
        </authorList>
    </citation>
    <scope>NUCLEOTIDE SEQUENCE</scope>
    <source>
        <tissue evidence="9">Shoot tissue taken approximately 20 cm above the soil surface</tissue>
    </source>
</reference>
<evidence type="ECO:0000256" key="4">
    <source>
        <dbReference type="ARBA" id="ARBA00022692"/>
    </source>
</evidence>
<dbReference type="AlphaFoldDB" id="A0A0A9C4R5"/>
<feature type="transmembrane region" description="Helical" evidence="7">
    <location>
        <begin position="77"/>
        <end position="100"/>
    </location>
</feature>
<feature type="transmembrane region" description="Helical" evidence="7">
    <location>
        <begin position="106"/>
        <end position="126"/>
    </location>
</feature>
<organism evidence="9">
    <name type="scientific">Arundo donax</name>
    <name type="common">Giant reed</name>
    <name type="synonym">Donax arundinaceus</name>
    <dbReference type="NCBI Taxonomy" id="35708"/>
    <lineage>
        <taxon>Eukaryota</taxon>
        <taxon>Viridiplantae</taxon>
        <taxon>Streptophyta</taxon>
        <taxon>Embryophyta</taxon>
        <taxon>Tracheophyta</taxon>
        <taxon>Spermatophyta</taxon>
        <taxon>Magnoliopsida</taxon>
        <taxon>Liliopsida</taxon>
        <taxon>Poales</taxon>
        <taxon>Poaceae</taxon>
        <taxon>PACMAD clade</taxon>
        <taxon>Arundinoideae</taxon>
        <taxon>Arundineae</taxon>
        <taxon>Arundo</taxon>
    </lineage>
</organism>
<accession>A0A0A9C4R5</accession>
<dbReference type="Pfam" id="PF01061">
    <property type="entry name" value="ABC2_membrane"/>
    <property type="match status" value="1"/>
</dbReference>
<evidence type="ECO:0000256" key="3">
    <source>
        <dbReference type="ARBA" id="ARBA00022448"/>
    </source>
</evidence>
<comment type="similarity">
    <text evidence="2">Belongs to the ABC transporter superfamily. ABCG family. Eye pigment precursor importer (TC 3.A.1.204) subfamily.</text>
</comment>
<evidence type="ECO:0000256" key="1">
    <source>
        <dbReference type="ARBA" id="ARBA00004141"/>
    </source>
</evidence>
<dbReference type="GO" id="GO:0016020">
    <property type="term" value="C:membrane"/>
    <property type="evidence" value="ECO:0007669"/>
    <property type="project" value="UniProtKB-SubCell"/>
</dbReference>
<keyword evidence="6 7" id="KW-0472">Membrane</keyword>
<evidence type="ECO:0000256" key="5">
    <source>
        <dbReference type="ARBA" id="ARBA00022989"/>
    </source>
</evidence>
<dbReference type="GO" id="GO:0140359">
    <property type="term" value="F:ABC-type transporter activity"/>
    <property type="evidence" value="ECO:0007669"/>
    <property type="project" value="InterPro"/>
</dbReference>
<evidence type="ECO:0000256" key="2">
    <source>
        <dbReference type="ARBA" id="ARBA00005814"/>
    </source>
</evidence>
<dbReference type="PANTHER" id="PTHR48042:SF9">
    <property type="entry name" value="ABC-2 TYPE TRANSPORTER FAMILY PROTEIN, EXPRESSED"/>
    <property type="match status" value="1"/>
</dbReference>
<evidence type="ECO:0000256" key="7">
    <source>
        <dbReference type="SAM" id="Phobius"/>
    </source>
</evidence>
<protein>
    <recommendedName>
        <fullName evidence="8">ABC-2 type transporter transmembrane domain-containing protein</fullName>
    </recommendedName>
</protein>
<keyword evidence="4 7" id="KW-0812">Transmembrane</keyword>
<dbReference type="PANTHER" id="PTHR48042">
    <property type="entry name" value="ABC TRANSPORTER G FAMILY MEMBER 11"/>
    <property type="match status" value="1"/>
</dbReference>